<name>E0Q5H4_9BIFI</name>
<accession>E0Q5H4</accession>
<sequence>MLFPYAGRCLLTETVPILGGRMNVTASQNVIGLVAVTHWIVQEM</sequence>
<comment type="caution">
    <text evidence="1">The sequence shown here is derived from an EMBL/GenBank/DDBJ whole genome shotgun (WGS) entry which is preliminary data.</text>
</comment>
<dbReference type="Proteomes" id="UP000003323">
    <property type="component" value="Unassembled WGS sequence"/>
</dbReference>
<gene>
    <name evidence="1" type="ORF">HMPREF0168_0381</name>
</gene>
<protein>
    <submittedName>
        <fullName evidence="1">Uncharacterized protein</fullName>
    </submittedName>
</protein>
<evidence type="ECO:0000313" key="2">
    <source>
        <dbReference type="Proteomes" id="UP000003323"/>
    </source>
</evidence>
<dbReference type="HOGENOM" id="CLU_3213028_0_0_11"/>
<organism evidence="1 2">
    <name type="scientific">Bifidobacterium dentium ATCC 27679</name>
    <dbReference type="NCBI Taxonomy" id="871562"/>
    <lineage>
        <taxon>Bacteria</taxon>
        <taxon>Bacillati</taxon>
        <taxon>Actinomycetota</taxon>
        <taxon>Actinomycetes</taxon>
        <taxon>Bifidobacteriales</taxon>
        <taxon>Bifidobacteriaceae</taxon>
        <taxon>Bifidobacterium</taxon>
    </lineage>
</organism>
<dbReference type="AlphaFoldDB" id="E0Q5H4"/>
<dbReference type="EMBL" id="AEEQ01000007">
    <property type="protein sequence ID" value="EFM41898.1"/>
    <property type="molecule type" value="Genomic_DNA"/>
</dbReference>
<evidence type="ECO:0000313" key="1">
    <source>
        <dbReference type="EMBL" id="EFM41898.1"/>
    </source>
</evidence>
<proteinExistence type="predicted"/>
<reference evidence="1 2" key="1">
    <citation type="submission" date="2010-08" db="EMBL/GenBank/DDBJ databases">
        <authorList>
            <person name="Muzny D."/>
            <person name="Qin X."/>
            <person name="Deng J."/>
            <person name="Jiang H."/>
            <person name="Liu Y."/>
            <person name="Qu J."/>
            <person name="Song X.-Z."/>
            <person name="Zhang L."/>
            <person name="Thornton R."/>
            <person name="Coyle M."/>
            <person name="Francisco L."/>
            <person name="Jackson L."/>
            <person name="Javaid M."/>
            <person name="Korchina V."/>
            <person name="Kovar C."/>
            <person name="Mata R."/>
            <person name="Mathew T."/>
            <person name="Ngo R."/>
            <person name="Nguyen L."/>
            <person name="Nguyen N."/>
            <person name="Okwuonu G."/>
            <person name="Ongeri F."/>
            <person name="Pham C."/>
            <person name="Simmons D."/>
            <person name="Wilczek-Boney K."/>
            <person name="Hale W."/>
            <person name="Jakkamsetti A."/>
            <person name="Pham P."/>
            <person name="Ruth R."/>
            <person name="San Lucas F."/>
            <person name="Warren J."/>
            <person name="Zhang J."/>
            <person name="Zhao Z."/>
            <person name="Zhou C."/>
            <person name="Zhu D."/>
            <person name="Lee S."/>
            <person name="Bess C."/>
            <person name="Blankenburg K."/>
            <person name="Forbes L."/>
            <person name="Fu Q."/>
            <person name="Gubbala S."/>
            <person name="Hirani K."/>
            <person name="Jayaseelan J.C."/>
            <person name="Lara F."/>
            <person name="Munidasa M."/>
            <person name="Palculict T."/>
            <person name="Patil S."/>
            <person name="Pu L.-L."/>
            <person name="Saada N."/>
            <person name="Tang L."/>
            <person name="Weissenberger G."/>
            <person name="Zhu Y."/>
            <person name="Hemphill L."/>
            <person name="Shang Y."/>
            <person name="Youmans B."/>
            <person name="Ayvaz T."/>
            <person name="Ross M."/>
            <person name="Santibanez J."/>
            <person name="Aqrawi P."/>
            <person name="Gross S."/>
            <person name="Joshi V."/>
            <person name="Fowler G."/>
            <person name="Nazareth L."/>
            <person name="Reid J."/>
            <person name="Worley K."/>
            <person name="Petrosino J."/>
            <person name="Highlander S."/>
            <person name="Gibbs R."/>
        </authorList>
    </citation>
    <scope>NUCLEOTIDE SEQUENCE [LARGE SCALE GENOMIC DNA]</scope>
    <source>
        <strain evidence="1 2">ATCC 27679</strain>
    </source>
</reference>